<feature type="compositionally biased region" description="Polar residues" evidence="1">
    <location>
        <begin position="125"/>
        <end position="157"/>
    </location>
</feature>
<reference evidence="2" key="1">
    <citation type="submission" date="2022-07" db="EMBL/GenBank/DDBJ databases">
        <title>Fungi with potential for degradation of polypropylene.</title>
        <authorList>
            <person name="Gostincar C."/>
        </authorList>
    </citation>
    <scope>NUCLEOTIDE SEQUENCE</scope>
    <source>
        <strain evidence="2">EXF-13287</strain>
    </source>
</reference>
<feature type="compositionally biased region" description="Basic and acidic residues" evidence="1">
    <location>
        <begin position="513"/>
        <end position="523"/>
    </location>
</feature>
<sequence>MDRDKSNDPAEILATRPNGRIGAPLVINRNGSRKDLFGGRQPQSKPSNGSHARSGSASLSPDHKPNSPNSRIPRPHSNSPRTLSIKEAYTMVVEAEEREAAQGSPSPAPRTWRSRLDGGEKIEKSPSQAQGSRRRTGTGNPATAPSSRRGTVISVGSSEADKLGGDDSDSDIDHKITQFGKEQQHRGADEAQGPGGGNGLFAKSRLGSKVAKTGQELSRTTSNGSLDSAAPPTGYQPWGLKAGSTSGWLKRAMSSPEDRNNRPGANGLSDEALISAPTPNKSFAWDDADFTAGDLLVSNSPPVKTGRTSNPPYRNTRLDEIRALEIEAELNYPDEPPEPSTTEDSPGHRRSTASAETHSPQSRPLGRTNTKLDEIRAREIESLSRRAVATARLDEIRERNAEARSRSSSPEIPRKSSREVFRESPLLDEGPIKPGNGPSLDGGEQIRGAPVTFIKETPPGAEKKDDRPGQKTEGSRAGPEEPRRDPVPRVDSHDLLRRLARATSTSPAPEQQTAKREAKDRQDPTSQPAKESTFRDLRKERNVEKATDKPKAVGFAGLQREPSSDSLSDKQSKRSSLALSDNDPTERIEREMQLFAPMDNYSEKGSIRAPSPAFAMEDDVEETPRPVRIDPLTQPTPKVTGAYVETPATVKIERLGDVPAIIEPGVEGASSDPLATARGRKVEIPLRKPTHTSSASGGRGAERSKSQPRSFRRAQSLPRARSPLINSVRPPTVKDDLLEIQRTYQIEDSTLDDLEGFFAAQDKSPDTTSADQDAKPDPVKIEITETQDSLTDQKNSKAINRIGRSLESIRTARKGIERLEDEVSKAKEVGHKAPVTSPEMAHTHHHIHSDHAASTCPICLSQPPSNIVAYVHVPVPRLWRRSPTFRLTFLGFVVSILSLWYVAETTMCALYCKPEFCYAGKPCRWTYDDPFWGYAIPVKLDQWTTGGQGRALFQKVQPEVSDWLADVWDVVTGTDIRKVDTRGYDWEQRRQHRRRMRKKGFVKPFVEPNRPEDREKYEAWRRARIAKEEADARREMGYPNEEETMAADERVR</sequence>
<feature type="compositionally biased region" description="Polar residues" evidence="1">
    <location>
        <begin position="41"/>
        <end position="59"/>
    </location>
</feature>
<feature type="region of interest" description="Disordered" evidence="1">
    <location>
        <begin position="1031"/>
        <end position="1052"/>
    </location>
</feature>
<feature type="compositionally biased region" description="Basic and acidic residues" evidence="1">
    <location>
        <begin position="114"/>
        <end position="124"/>
    </location>
</feature>
<feature type="compositionally biased region" description="Basic and acidic residues" evidence="1">
    <location>
        <begin position="532"/>
        <end position="551"/>
    </location>
</feature>
<evidence type="ECO:0000256" key="1">
    <source>
        <dbReference type="SAM" id="MobiDB-lite"/>
    </source>
</evidence>
<feature type="compositionally biased region" description="Basic and acidic residues" evidence="1">
    <location>
        <begin position="461"/>
        <end position="497"/>
    </location>
</feature>
<feature type="compositionally biased region" description="Polar residues" evidence="1">
    <location>
        <begin position="215"/>
        <end position="226"/>
    </location>
</feature>
<evidence type="ECO:0000313" key="3">
    <source>
        <dbReference type="Proteomes" id="UP001174691"/>
    </source>
</evidence>
<feature type="compositionally biased region" description="Basic and acidic residues" evidence="1">
    <location>
        <begin position="159"/>
        <end position="189"/>
    </location>
</feature>
<accession>A0AA38S1D6</accession>
<feature type="compositionally biased region" description="Polar residues" evidence="1">
    <location>
        <begin position="66"/>
        <end position="82"/>
    </location>
</feature>
<feature type="region of interest" description="Disordered" evidence="1">
    <location>
        <begin position="617"/>
        <end position="641"/>
    </location>
</feature>
<name>A0AA38S1D6_9PEZI</name>
<feature type="compositionally biased region" description="Basic and acidic residues" evidence="1">
    <location>
        <begin position="412"/>
        <end position="422"/>
    </location>
</feature>
<feature type="compositionally biased region" description="Basic and acidic residues" evidence="1">
    <location>
        <begin position="392"/>
        <end position="405"/>
    </location>
</feature>
<dbReference type="Proteomes" id="UP001174691">
    <property type="component" value="Unassembled WGS sequence"/>
</dbReference>
<organism evidence="2 3">
    <name type="scientific">Coniochaeta hoffmannii</name>
    <dbReference type="NCBI Taxonomy" id="91930"/>
    <lineage>
        <taxon>Eukaryota</taxon>
        <taxon>Fungi</taxon>
        <taxon>Dikarya</taxon>
        <taxon>Ascomycota</taxon>
        <taxon>Pezizomycotina</taxon>
        <taxon>Sordariomycetes</taxon>
        <taxon>Sordariomycetidae</taxon>
        <taxon>Coniochaetales</taxon>
        <taxon>Coniochaetaceae</taxon>
        <taxon>Coniochaeta</taxon>
    </lineage>
</organism>
<feature type="region of interest" description="Disordered" evidence="1">
    <location>
        <begin position="1"/>
        <end position="588"/>
    </location>
</feature>
<feature type="compositionally biased region" description="Basic and acidic residues" evidence="1">
    <location>
        <begin position="316"/>
        <end position="325"/>
    </location>
</feature>
<feature type="compositionally biased region" description="Polar residues" evidence="1">
    <location>
        <begin position="352"/>
        <end position="362"/>
    </location>
</feature>
<feature type="compositionally biased region" description="Basic and acidic residues" evidence="1">
    <location>
        <begin position="370"/>
        <end position="384"/>
    </location>
</feature>
<dbReference type="EMBL" id="JANBVN010000094">
    <property type="protein sequence ID" value="KAJ9144871.1"/>
    <property type="molecule type" value="Genomic_DNA"/>
</dbReference>
<feature type="compositionally biased region" description="Polar residues" evidence="1">
    <location>
        <begin position="502"/>
        <end position="512"/>
    </location>
</feature>
<keyword evidence="3" id="KW-1185">Reference proteome</keyword>
<evidence type="ECO:0000313" key="2">
    <source>
        <dbReference type="EMBL" id="KAJ9144871.1"/>
    </source>
</evidence>
<dbReference type="AlphaFoldDB" id="A0AA38S1D6"/>
<protein>
    <submittedName>
        <fullName evidence="2">Uncharacterized protein</fullName>
    </submittedName>
</protein>
<feature type="region of interest" description="Disordered" evidence="1">
    <location>
        <begin position="663"/>
        <end position="730"/>
    </location>
</feature>
<comment type="caution">
    <text evidence="2">The sequence shown here is derived from an EMBL/GenBank/DDBJ whole genome shotgun (WGS) entry which is preliminary data.</text>
</comment>
<feature type="compositionally biased region" description="Polar residues" evidence="1">
    <location>
        <begin position="297"/>
        <end position="313"/>
    </location>
</feature>
<gene>
    <name evidence="2" type="ORF">NKR19_g6224</name>
</gene>
<proteinExistence type="predicted"/>